<proteinExistence type="inferred from homology"/>
<dbReference type="InParanoid" id="A0A663F197"/>
<evidence type="ECO:0000256" key="4">
    <source>
        <dbReference type="ARBA" id="ARBA00023163"/>
    </source>
</evidence>
<keyword evidence="10" id="KW-1185">Reference proteome</keyword>
<accession>A0A663F197</accession>
<feature type="compositionally biased region" description="Polar residues" evidence="7">
    <location>
        <begin position="394"/>
        <end position="410"/>
    </location>
</feature>
<dbReference type="InterPro" id="IPR036390">
    <property type="entry name" value="WH_DNA-bd_sf"/>
</dbReference>
<dbReference type="Ensembl" id="ENSACCT00020018398.1">
    <property type="protein sequence ID" value="ENSACCP00020017631.1"/>
    <property type="gene ID" value="ENSACCG00020012093.1"/>
</dbReference>
<dbReference type="PANTHER" id="PTHR23288:SF8">
    <property type="entry name" value="RNA POLYMERASE II ELONGATION FACTOR ELL2"/>
    <property type="match status" value="1"/>
</dbReference>
<dbReference type="PROSITE" id="PS51980">
    <property type="entry name" value="OCEL"/>
    <property type="match status" value="1"/>
</dbReference>
<comment type="similarity">
    <text evidence="2 6">Belongs to the ELL/occludin family.</text>
</comment>
<dbReference type="PANTHER" id="PTHR23288">
    <property type="entry name" value="OCCLUDIN AND RNA POLYMERASE II ELONGATION FACTOR ELL"/>
    <property type="match status" value="1"/>
</dbReference>
<dbReference type="InterPro" id="IPR031176">
    <property type="entry name" value="ELL/occludin"/>
</dbReference>
<dbReference type="InterPro" id="IPR010844">
    <property type="entry name" value="Occludin_ELL"/>
</dbReference>
<evidence type="ECO:0000256" key="1">
    <source>
        <dbReference type="ARBA" id="ARBA00004123"/>
    </source>
</evidence>
<organism evidence="9 10">
    <name type="scientific">Aquila chrysaetos chrysaetos</name>
    <dbReference type="NCBI Taxonomy" id="223781"/>
    <lineage>
        <taxon>Eukaryota</taxon>
        <taxon>Metazoa</taxon>
        <taxon>Chordata</taxon>
        <taxon>Craniata</taxon>
        <taxon>Vertebrata</taxon>
        <taxon>Euteleostomi</taxon>
        <taxon>Archelosauria</taxon>
        <taxon>Archosauria</taxon>
        <taxon>Dinosauria</taxon>
        <taxon>Saurischia</taxon>
        <taxon>Theropoda</taxon>
        <taxon>Coelurosauria</taxon>
        <taxon>Aves</taxon>
        <taxon>Neognathae</taxon>
        <taxon>Neoaves</taxon>
        <taxon>Telluraves</taxon>
        <taxon>Accipitrimorphae</taxon>
        <taxon>Accipitriformes</taxon>
        <taxon>Accipitridae</taxon>
        <taxon>Accipitrinae</taxon>
        <taxon>Aquila</taxon>
    </lineage>
</organism>
<name>A0A663F197_AQUCH</name>
<evidence type="ECO:0000256" key="6">
    <source>
        <dbReference type="PROSITE-ProRule" id="PRU01324"/>
    </source>
</evidence>
<dbReference type="GO" id="GO:0000987">
    <property type="term" value="F:cis-regulatory region sequence-specific DNA binding"/>
    <property type="evidence" value="ECO:0007669"/>
    <property type="project" value="TreeGrafter"/>
</dbReference>
<dbReference type="GO" id="GO:0042795">
    <property type="term" value="P:snRNA transcription by RNA polymerase II"/>
    <property type="evidence" value="ECO:0007669"/>
    <property type="project" value="Ensembl"/>
</dbReference>
<dbReference type="Pfam" id="PF10390">
    <property type="entry name" value="ELL"/>
    <property type="match status" value="1"/>
</dbReference>
<reference evidence="9" key="2">
    <citation type="submission" date="2025-09" db="UniProtKB">
        <authorList>
            <consortium name="Ensembl"/>
        </authorList>
    </citation>
    <scope>IDENTIFICATION</scope>
</reference>
<sequence>LAGGGPAGPLQKEERYRVSCQKEAQNVTVIHVKLTETALRALERYQGCKDRVSSQPSIQFKGSQGLIKIPRADVPNEQHTFNFYLSNVGKDNPQGSFDCIQQTDSSSEASQLSCLGPIQNKITVCATSESYLMTKERMTQAEEESRNRSAKFIKPGGPFVGRKVQVKRGPQNIPDTVPKMKKPTPATSANTVRKTRSRNAISQRPYKERVIHLLALKNYKKPELLARLQRDGVNQKDKNSLATVLRQVANLNPKDNSYGLKDSVFKDVQKDWPGYNETDKQSLELILAKKLQSSQNATSPSRLESAVIFSKGAPSTSQTWCLNTNFSNPLMTKKQRISRLNSRVQPSCSSHFLASRESTTAAPRPLQPPHRPATATPAPLLMPPTLLPTSNPPQTGSSHSASTPEGQRTQDLPVDSFGQNSSRICGHQQRKYSFQTPSVMPAPAAVQVEPPKPADEKDQSSEKVKEHNKEDKSEMQDATSASKEEKHCQKEGTAKMEILFHLDSGQGVTETSTASAEAPSSASEQPDYFEKYVTVVSHEQRQSYKNDFNAEYDEYRSLHARIESINQRFMQFDAQRKLLSPGSKEYQVLHEEILEEYQKCSPTYYQDKSRCEYLHRKLSHIKRLIGEFDQQQAGSWH</sequence>
<evidence type="ECO:0000256" key="3">
    <source>
        <dbReference type="ARBA" id="ARBA00023015"/>
    </source>
</evidence>
<dbReference type="Pfam" id="PF07303">
    <property type="entry name" value="Occludin_ELL"/>
    <property type="match status" value="1"/>
</dbReference>
<feature type="compositionally biased region" description="Polar residues" evidence="7">
    <location>
        <begin position="185"/>
        <end position="199"/>
    </location>
</feature>
<dbReference type="AlphaFoldDB" id="A0A663F197"/>
<dbReference type="SUPFAM" id="SSF144292">
    <property type="entry name" value="occludin/ELL-like"/>
    <property type="match status" value="1"/>
</dbReference>
<evidence type="ECO:0000256" key="7">
    <source>
        <dbReference type="SAM" id="MobiDB-lite"/>
    </source>
</evidence>
<dbReference type="GeneTree" id="ENSGT00940000154828"/>
<dbReference type="InterPro" id="IPR019464">
    <property type="entry name" value="ELL_N"/>
</dbReference>
<dbReference type="Gene3D" id="6.10.140.340">
    <property type="match status" value="1"/>
</dbReference>
<evidence type="ECO:0000256" key="2">
    <source>
        <dbReference type="ARBA" id="ARBA00009171"/>
    </source>
</evidence>
<dbReference type="SUPFAM" id="SSF46785">
    <property type="entry name" value="Winged helix' DNA-binding domain"/>
    <property type="match status" value="1"/>
</dbReference>
<dbReference type="GO" id="GO:0006368">
    <property type="term" value="P:transcription elongation by RNA polymerase II"/>
    <property type="evidence" value="ECO:0007669"/>
    <property type="project" value="InterPro"/>
</dbReference>
<feature type="domain" description="OCEL" evidence="8">
    <location>
        <begin position="526"/>
        <end position="633"/>
    </location>
</feature>
<evidence type="ECO:0000259" key="8">
    <source>
        <dbReference type="PROSITE" id="PS51980"/>
    </source>
</evidence>
<evidence type="ECO:0000313" key="9">
    <source>
        <dbReference type="Ensembl" id="ENSACCP00020017631.1"/>
    </source>
</evidence>
<dbReference type="Proteomes" id="UP000472275">
    <property type="component" value="Chromosome Z"/>
</dbReference>
<comment type="subcellular location">
    <subcellularLocation>
        <location evidence="1">Nucleus</location>
    </subcellularLocation>
</comment>
<keyword evidence="5" id="KW-0539">Nucleus</keyword>
<feature type="region of interest" description="Disordered" evidence="7">
    <location>
        <begin position="348"/>
        <end position="490"/>
    </location>
</feature>
<reference evidence="9" key="1">
    <citation type="submission" date="2025-08" db="UniProtKB">
        <authorList>
            <consortium name="Ensembl"/>
        </authorList>
    </citation>
    <scope>IDENTIFICATION</scope>
</reference>
<dbReference type="InterPro" id="IPR042065">
    <property type="entry name" value="E3_ELL-like"/>
</dbReference>
<evidence type="ECO:0000256" key="5">
    <source>
        <dbReference type="ARBA" id="ARBA00023242"/>
    </source>
</evidence>
<protein>
    <submittedName>
        <fullName evidence="9">Elongation factor for RNA polymerase II 2</fullName>
    </submittedName>
</protein>
<feature type="compositionally biased region" description="Basic and acidic residues" evidence="7">
    <location>
        <begin position="452"/>
        <end position="475"/>
    </location>
</feature>
<keyword evidence="3" id="KW-0805">Transcription regulation</keyword>
<gene>
    <name evidence="9" type="primary">ELL2</name>
</gene>
<evidence type="ECO:0000313" key="10">
    <source>
        <dbReference type="Proteomes" id="UP000472275"/>
    </source>
</evidence>
<dbReference type="Gene3D" id="1.10.10.2670">
    <property type="entry name" value="E3 ubiquitin-protein ligase"/>
    <property type="match status" value="1"/>
</dbReference>
<keyword evidence="4" id="KW-0804">Transcription</keyword>
<dbReference type="GO" id="GO:0008023">
    <property type="term" value="C:transcription elongation factor complex"/>
    <property type="evidence" value="ECO:0007669"/>
    <property type="project" value="Ensembl"/>
</dbReference>
<feature type="region of interest" description="Disordered" evidence="7">
    <location>
        <begin position="142"/>
        <end position="199"/>
    </location>
</feature>
<dbReference type="GO" id="GO:0032968">
    <property type="term" value="P:positive regulation of transcription elongation by RNA polymerase II"/>
    <property type="evidence" value="ECO:0007669"/>
    <property type="project" value="TreeGrafter"/>
</dbReference>
<dbReference type="FunCoup" id="A0A663F197">
    <property type="interactions" value="434"/>
</dbReference>
<feature type="compositionally biased region" description="Polar residues" evidence="7">
    <location>
        <begin position="348"/>
        <end position="361"/>
    </location>
</feature>